<accession>A0A4R2GZK9</accession>
<feature type="region of interest" description="Disordered" evidence="1">
    <location>
        <begin position="32"/>
        <end position="166"/>
    </location>
</feature>
<evidence type="ECO:0000313" key="4">
    <source>
        <dbReference type="Proteomes" id="UP000294508"/>
    </source>
</evidence>
<keyword evidence="4" id="KW-1185">Reference proteome</keyword>
<protein>
    <submittedName>
        <fullName evidence="3">Uncharacterized protein</fullName>
    </submittedName>
</protein>
<feature type="compositionally biased region" description="Polar residues" evidence="1">
    <location>
        <begin position="150"/>
        <end position="164"/>
    </location>
</feature>
<feature type="compositionally biased region" description="Low complexity" evidence="1">
    <location>
        <begin position="37"/>
        <end position="55"/>
    </location>
</feature>
<dbReference type="Proteomes" id="UP000294508">
    <property type="component" value="Unassembled WGS sequence"/>
</dbReference>
<evidence type="ECO:0000256" key="2">
    <source>
        <dbReference type="SAM" id="Phobius"/>
    </source>
</evidence>
<keyword evidence="2" id="KW-1133">Transmembrane helix</keyword>
<dbReference type="AlphaFoldDB" id="A0A4R2GZK9"/>
<evidence type="ECO:0000256" key="1">
    <source>
        <dbReference type="SAM" id="MobiDB-lite"/>
    </source>
</evidence>
<evidence type="ECO:0000313" key="3">
    <source>
        <dbReference type="EMBL" id="TCO15402.1"/>
    </source>
</evidence>
<dbReference type="RefSeq" id="WP_132215915.1">
    <property type="nucleotide sequence ID" value="NZ_SLWN01000022.1"/>
</dbReference>
<keyword evidence="2" id="KW-0472">Membrane</keyword>
<dbReference type="EMBL" id="SLWN01000022">
    <property type="protein sequence ID" value="TCO15402.1"/>
    <property type="molecule type" value="Genomic_DNA"/>
</dbReference>
<name>A0A4R2GZK9_9ACTN</name>
<comment type="caution">
    <text evidence="3">The sequence shown here is derived from an EMBL/GenBank/DDBJ whole genome shotgun (WGS) entry which is preliminary data.</text>
</comment>
<reference evidence="3 4" key="1">
    <citation type="journal article" date="2015" name="Stand. Genomic Sci.">
        <title>Genomic Encyclopedia of Bacterial and Archaeal Type Strains, Phase III: the genomes of soil and plant-associated and newly described type strains.</title>
        <authorList>
            <person name="Whitman W.B."/>
            <person name="Woyke T."/>
            <person name="Klenk H.P."/>
            <person name="Zhou Y."/>
            <person name="Lilburn T.G."/>
            <person name="Beck B.J."/>
            <person name="De Vos P."/>
            <person name="Vandamme P."/>
            <person name="Eisen J.A."/>
            <person name="Garrity G."/>
            <person name="Hugenholtz P."/>
            <person name="Kyrpides N.C."/>
        </authorList>
    </citation>
    <scope>NUCLEOTIDE SEQUENCE [LARGE SCALE GENOMIC DNA]</scope>
    <source>
        <strain evidence="3 4">VKM Ac-2572</strain>
    </source>
</reference>
<proteinExistence type="predicted"/>
<feature type="compositionally biased region" description="Low complexity" evidence="1">
    <location>
        <begin position="68"/>
        <end position="92"/>
    </location>
</feature>
<gene>
    <name evidence="3" type="ORF">EV652_12260</name>
</gene>
<feature type="compositionally biased region" description="Low complexity" evidence="1">
    <location>
        <begin position="125"/>
        <end position="148"/>
    </location>
</feature>
<dbReference type="OrthoDB" id="3830130at2"/>
<dbReference type="PROSITE" id="PS51257">
    <property type="entry name" value="PROKAR_LIPOPROTEIN"/>
    <property type="match status" value="1"/>
</dbReference>
<keyword evidence="2" id="KW-0812">Transmembrane</keyword>
<organism evidence="3 4">
    <name type="scientific">Kribbella steppae</name>
    <dbReference type="NCBI Taxonomy" id="2512223"/>
    <lineage>
        <taxon>Bacteria</taxon>
        <taxon>Bacillati</taxon>
        <taxon>Actinomycetota</taxon>
        <taxon>Actinomycetes</taxon>
        <taxon>Propionibacteriales</taxon>
        <taxon>Kribbellaceae</taxon>
        <taxon>Kribbella</taxon>
    </lineage>
</organism>
<feature type="transmembrane region" description="Helical" evidence="2">
    <location>
        <begin position="171"/>
        <end position="191"/>
    </location>
</feature>
<sequence>MTKEARAGSLPLMMRAAGLAVVALLLASCGETGGVERPSTASTRTPSSLPSATATIPEVTRTPEREQTSSTSEPTRSPEPEQTSSSSEPTRSPGREGNTSPTETAPEPTRSSEAVAAPSPTQSAPEPTRTESSAPEETTSPTETAPTADPLQTTSPSVQPTSAESDGAPAWLSWLLVALLVALAVAVPLLVRASHRREWRDELAAAEDEVAWFARGLIPRLRQLGSLAEVAGGWNLAESRVAAVEDRLTALEPSAPDDVAQARALDLRDAVRAARGQIEALLAAGRQETMTQDLDAVAAQLEQVLRAPVPLD</sequence>